<dbReference type="InterPro" id="IPR037066">
    <property type="entry name" value="Plug_dom_sf"/>
</dbReference>
<keyword evidence="8" id="KW-0675">Receptor</keyword>
<proteinExistence type="inferred from homology"/>
<protein>
    <submittedName>
        <fullName evidence="8">TonB-dependent receptor</fullName>
    </submittedName>
</protein>
<dbReference type="Proteomes" id="UP000817854">
    <property type="component" value="Unassembled WGS sequence"/>
</dbReference>
<dbReference type="Pfam" id="PF13715">
    <property type="entry name" value="CarbopepD_reg_2"/>
    <property type="match status" value="1"/>
</dbReference>
<dbReference type="PANTHER" id="PTHR40980:SF5">
    <property type="entry name" value="TONB-DEPENDENT RECEPTOR"/>
    <property type="match status" value="1"/>
</dbReference>
<feature type="domain" description="TonB-dependent receptor-like beta-barrel" evidence="6">
    <location>
        <begin position="461"/>
        <end position="892"/>
    </location>
</feature>
<dbReference type="InterPro" id="IPR000531">
    <property type="entry name" value="Beta-barrel_TonB"/>
</dbReference>
<feature type="domain" description="TonB-dependent receptor plug" evidence="7">
    <location>
        <begin position="131"/>
        <end position="225"/>
    </location>
</feature>
<dbReference type="Pfam" id="PF00593">
    <property type="entry name" value="TonB_dep_Rec_b-barrel"/>
    <property type="match status" value="1"/>
</dbReference>
<dbReference type="PANTHER" id="PTHR40980">
    <property type="entry name" value="PLUG DOMAIN-CONTAINING PROTEIN"/>
    <property type="match status" value="1"/>
</dbReference>
<evidence type="ECO:0000256" key="4">
    <source>
        <dbReference type="RuleBase" id="RU003357"/>
    </source>
</evidence>
<reference evidence="9" key="1">
    <citation type="submission" date="2019-05" db="EMBL/GenBank/DDBJ databases">
        <title>Flavobacterium profundi sp. nov., isolated from a deep-sea seamount.</title>
        <authorList>
            <person name="Zhang D.-C."/>
        </authorList>
    </citation>
    <scope>NUCLEOTIDE SEQUENCE [LARGE SCALE GENOMIC DNA]</scope>
    <source>
        <strain evidence="9">EC11</strain>
    </source>
</reference>
<dbReference type="Gene3D" id="2.60.40.1120">
    <property type="entry name" value="Carboxypeptidase-like, regulatory domain"/>
    <property type="match status" value="1"/>
</dbReference>
<dbReference type="EMBL" id="VEVQ02000010">
    <property type="protein sequence ID" value="NHN27032.1"/>
    <property type="molecule type" value="Genomic_DNA"/>
</dbReference>
<comment type="subcellular location">
    <subcellularLocation>
        <location evidence="1 4">Cell outer membrane</location>
    </subcellularLocation>
</comment>
<evidence type="ECO:0000256" key="2">
    <source>
        <dbReference type="ARBA" id="ARBA00023136"/>
    </source>
</evidence>
<organism evidence="8 9">
    <name type="scientific">Flavobacterium jejuense</name>
    <dbReference type="NCBI Taxonomy" id="1544455"/>
    <lineage>
        <taxon>Bacteria</taxon>
        <taxon>Pseudomonadati</taxon>
        <taxon>Bacteroidota</taxon>
        <taxon>Flavobacteriia</taxon>
        <taxon>Flavobacteriales</taxon>
        <taxon>Flavobacteriaceae</taxon>
        <taxon>Flavobacterium</taxon>
    </lineage>
</organism>
<name>A0ABX0ITB5_9FLAO</name>
<keyword evidence="9" id="KW-1185">Reference proteome</keyword>
<accession>A0ABX0ITB5</accession>
<reference evidence="8 9" key="3">
    <citation type="submission" date="2020-02" db="EMBL/GenBank/DDBJ databases">
        <title>Flavobacterium profundi sp. nov., isolated from a deep-sea seamount.</title>
        <authorList>
            <person name="Zhang D.-C."/>
        </authorList>
    </citation>
    <scope>NUCLEOTIDE SEQUENCE [LARGE SCALE GENOMIC DNA]</scope>
    <source>
        <strain evidence="8 9">EC11</strain>
    </source>
</reference>
<dbReference type="InterPro" id="IPR036942">
    <property type="entry name" value="Beta-barrel_TonB_sf"/>
</dbReference>
<evidence type="ECO:0000313" key="8">
    <source>
        <dbReference type="EMBL" id="NHN27032.1"/>
    </source>
</evidence>
<sequence length="925" mass="103426">MKLQFLLGFLFLTTLTFSQNGTVSGVITDKEYNNEPLPFANVLIKGTTIGSSTDYTGKYSLSIKPGSYVLEIGYLGYETKEIPFTIKAGEKKVINYTLAASGVQLADVVITHTVTKESETALLQEQQKAVEIKQAIGAEEISKKGISDVAAAVAKTTGISKSESSSGIFVRGLGDRYNMTTLNGLPLPSNNPSTKNISLDLFSTDIVEYIGIDKTYNYKNYGDFAGANVDIVSKNYTGSGMLEVGTGFSVNSNAIQQNKFYLQDGPNFTGFSNTKEPSNGLSNYNFSTSWDKQAATPINSSYYLRGGDSYSIGENSKFSFFINGSFDNAYSYKEGVRRGSITQDGTKVVDLFQNSYNYSTNTNGLLNLVYKVDNKNLFKANSMYINSSNQDHSEYTGTLNVFDRAPNGGGFLRRSTFDRTSLWVNQLLGEHKLFNERIDLNWGLSYNMMTNVIPDRIQNTFIPRNDDDLSQGLVPSNYNKADNNRYYQEMTDDEVAGNFAVSYKFKKDSDDIYKGKLIAGYSGRYKTINFDAIQYNMKPVNEVTQPNIDINNIDSYFNQNNYNAGLFTLSTLFGDVNSPNAYKPQNYNGQQIISAGYGALEYQFTSKLFVNVAFRAEYIIQDIEYFTTLIPTKTKKLFDTMEYLPSLAAKYELTEKQNIKLAASKTYTLPQFKERAPFLYEEVGQAYFGNPYLYNSTDYNFDLKWEYFPKNGEVISITGFGKYIQNPINETTVASASNDISWINSGERAIGFGAELEVRKFIYEIENISSDTGESLSAGLNVSYLHTNQDLDKNKVFKETKGFINAFFTYDESALTGASDLLANADISFNKKMANEKSITATFTTGYFSDRIYALGTNYKGNIVDKAVVTADFILKYKLNKNLGIGISAKNLNNPTVKRVQETQDVTISEYKKGRNFGFSLKYEF</sequence>
<dbReference type="InterPro" id="IPR012910">
    <property type="entry name" value="Plug_dom"/>
</dbReference>
<dbReference type="Gene3D" id="2.40.170.20">
    <property type="entry name" value="TonB-dependent receptor, beta-barrel domain"/>
    <property type="match status" value="1"/>
</dbReference>
<gene>
    <name evidence="8" type="ORF">FIA58_015215</name>
</gene>
<reference evidence="8 9" key="2">
    <citation type="submission" date="2019-05" db="EMBL/GenBank/DDBJ databases">
        <authorList>
            <person name="Lianzixin W."/>
        </authorList>
    </citation>
    <scope>NUCLEOTIDE SEQUENCE [LARGE SCALE GENOMIC DNA]</scope>
    <source>
        <strain evidence="8 9">EC11</strain>
    </source>
</reference>
<keyword evidence="5" id="KW-0732">Signal</keyword>
<dbReference type="InterPro" id="IPR008969">
    <property type="entry name" value="CarboxyPept-like_regulatory"/>
</dbReference>
<feature type="chain" id="PRO_5047071835" evidence="5">
    <location>
        <begin position="19"/>
        <end position="925"/>
    </location>
</feature>
<keyword evidence="2 4" id="KW-0472">Membrane</keyword>
<keyword evidence="4" id="KW-0798">TonB box</keyword>
<evidence type="ECO:0000313" key="9">
    <source>
        <dbReference type="Proteomes" id="UP000817854"/>
    </source>
</evidence>
<dbReference type="Pfam" id="PF07715">
    <property type="entry name" value="Plug"/>
    <property type="match status" value="1"/>
</dbReference>
<feature type="signal peptide" evidence="5">
    <location>
        <begin position="1"/>
        <end position="18"/>
    </location>
</feature>
<evidence type="ECO:0000256" key="1">
    <source>
        <dbReference type="ARBA" id="ARBA00004442"/>
    </source>
</evidence>
<evidence type="ECO:0000259" key="7">
    <source>
        <dbReference type="Pfam" id="PF07715"/>
    </source>
</evidence>
<dbReference type="RefSeq" id="WP_140963347.1">
    <property type="nucleotide sequence ID" value="NZ_VEVQ02000010.1"/>
</dbReference>
<evidence type="ECO:0000256" key="3">
    <source>
        <dbReference type="ARBA" id="ARBA00023237"/>
    </source>
</evidence>
<dbReference type="Gene3D" id="2.170.130.10">
    <property type="entry name" value="TonB-dependent receptor, plug domain"/>
    <property type="match status" value="1"/>
</dbReference>
<evidence type="ECO:0000259" key="6">
    <source>
        <dbReference type="Pfam" id="PF00593"/>
    </source>
</evidence>
<dbReference type="SUPFAM" id="SSF49464">
    <property type="entry name" value="Carboxypeptidase regulatory domain-like"/>
    <property type="match status" value="1"/>
</dbReference>
<comment type="caution">
    <text evidence="8">The sequence shown here is derived from an EMBL/GenBank/DDBJ whole genome shotgun (WGS) entry which is preliminary data.</text>
</comment>
<keyword evidence="3" id="KW-0998">Cell outer membrane</keyword>
<evidence type="ECO:0000256" key="5">
    <source>
        <dbReference type="SAM" id="SignalP"/>
    </source>
</evidence>
<dbReference type="SUPFAM" id="SSF56935">
    <property type="entry name" value="Porins"/>
    <property type="match status" value="1"/>
</dbReference>
<comment type="similarity">
    <text evidence="4">Belongs to the TonB-dependent receptor family.</text>
</comment>